<evidence type="ECO:0000313" key="3">
    <source>
        <dbReference type="EMBL" id="MBS9476092.1"/>
    </source>
</evidence>
<keyword evidence="4" id="KW-1185">Reference proteome</keyword>
<feature type="domain" description="Transglutaminase-like" evidence="2">
    <location>
        <begin position="159"/>
        <end position="244"/>
    </location>
</feature>
<dbReference type="EMBL" id="JAHCQH010000014">
    <property type="protein sequence ID" value="MBS9476092.1"/>
    <property type="molecule type" value="Genomic_DNA"/>
</dbReference>
<dbReference type="InterPro" id="IPR002931">
    <property type="entry name" value="Transglutaminase-like"/>
</dbReference>
<feature type="compositionally biased region" description="Low complexity" evidence="1">
    <location>
        <begin position="194"/>
        <end position="218"/>
    </location>
</feature>
<dbReference type="Pfam" id="PF08379">
    <property type="entry name" value="Bact_transglu_N"/>
    <property type="match status" value="1"/>
</dbReference>
<protein>
    <submittedName>
        <fullName evidence="3">Transglutaminase family protein</fullName>
    </submittedName>
</protein>
<comment type="caution">
    <text evidence="3">The sequence shown here is derived from an EMBL/GenBank/DDBJ whole genome shotgun (WGS) entry which is preliminary data.</text>
</comment>
<sequence>MRIHVNHTTLYTYDPPANGAIQTLRLTPRNHDGQYVVSWRIDVSESCRLRAHEDAFGNLTHTFAVEGPIAQLRVIVDGEVETQDTAGVVRGVKERFPPSLFMRETDLTAPDPTLRGFCEEAVIGVGDRIEKLHALMEAIAGVMTFDPEPTQVTTTAKQSFALKRGVCQDYAHIFIAGARHLGIPARYASGYIVSDGQAPSQGQGQGQSQSQSQKPLQGASLQAGHGWAEAHIEGLGWVGFDPTNRQCPTEAYVRLAVGLDYLGAAPVRGNRYGGGEENLSVALNVDQSSRQIQG</sequence>
<dbReference type="PANTHER" id="PTHR33490:SF6">
    <property type="entry name" value="SLL1049 PROTEIN"/>
    <property type="match status" value="1"/>
</dbReference>
<dbReference type="SUPFAM" id="SSF54001">
    <property type="entry name" value="Cysteine proteinases"/>
    <property type="match status" value="1"/>
</dbReference>
<reference evidence="3" key="1">
    <citation type="submission" date="2021-05" db="EMBL/GenBank/DDBJ databases">
        <authorList>
            <person name="Sun Q."/>
            <person name="Inoue M."/>
        </authorList>
    </citation>
    <scope>NUCLEOTIDE SEQUENCE</scope>
    <source>
        <strain evidence="3">VKM B-3255</strain>
    </source>
</reference>
<dbReference type="Pfam" id="PF01841">
    <property type="entry name" value="Transglut_core"/>
    <property type="match status" value="1"/>
</dbReference>
<dbReference type="Gene3D" id="3.10.620.30">
    <property type="match status" value="1"/>
</dbReference>
<name>A0ABS5R3P4_9HYPH</name>
<dbReference type="InterPro" id="IPR038765">
    <property type="entry name" value="Papain-like_cys_pep_sf"/>
</dbReference>
<evidence type="ECO:0000256" key="1">
    <source>
        <dbReference type="SAM" id="MobiDB-lite"/>
    </source>
</evidence>
<dbReference type="PANTHER" id="PTHR33490">
    <property type="entry name" value="BLR5614 PROTEIN-RELATED"/>
    <property type="match status" value="1"/>
</dbReference>
<gene>
    <name evidence="3" type="ORF">KIP89_03120</name>
</gene>
<feature type="region of interest" description="Disordered" evidence="1">
    <location>
        <begin position="194"/>
        <end position="220"/>
    </location>
</feature>
<organism evidence="3 4">
    <name type="scientific">Ancylobacter radicis</name>
    <dbReference type="NCBI Taxonomy" id="2836179"/>
    <lineage>
        <taxon>Bacteria</taxon>
        <taxon>Pseudomonadati</taxon>
        <taxon>Pseudomonadota</taxon>
        <taxon>Alphaproteobacteria</taxon>
        <taxon>Hyphomicrobiales</taxon>
        <taxon>Xanthobacteraceae</taxon>
        <taxon>Ancylobacter</taxon>
    </lineage>
</organism>
<dbReference type="InterPro" id="IPR013589">
    <property type="entry name" value="Bac_transglu_N"/>
</dbReference>
<accession>A0ABS5R3P4</accession>
<dbReference type="SMART" id="SM00460">
    <property type="entry name" value="TGc"/>
    <property type="match status" value="1"/>
</dbReference>
<evidence type="ECO:0000313" key="4">
    <source>
        <dbReference type="Proteomes" id="UP001166585"/>
    </source>
</evidence>
<dbReference type="RefSeq" id="WP_213753959.1">
    <property type="nucleotide sequence ID" value="NZ_JAHCQH010000014.1"/>
</dbReference>
<proteinExistence type="predicted"/>
<dbReference type="Proteomes" id="UP001166585">
    <property type="component" value="Unassembled WGS sequence"/>
</dbReference>
<evidence type="ECO:0000259" key="2">
    <source>
        <dbReference type="SMART" id="SM00460"/>
    </source>
</evidence>